<proteinExistence type="predicted"/>
<dbReference type="PANTHER" id="PTHR11905">
    <property type="entry name" value="ADAM A DISINTEGRIN AND METALLOPROTEASE DOMAIN"/>
    <property type="match status" value="1"/>
</dbReference>
<dbReference type="Gene3D" id="4.10.70.10">
    <property type="entry name" value="Disintegrin domain"/>
    <property type="match status" value="1"/>
</dbReference>
<dbReference type="Gene3D" id="3.40.390.10">
    <property type="entry name" value="Collagenase (Catalytic Domain)"/>
    <property type="match status" value="1"/>
</dbReference>
<dbReference type="PROSITE" id="PS50214">
    <property type="entry name" value="DISINTEGRIN_2"/>
    <property type="match status" value="1"/>
</dbReference>
<reference evidence="5" key="2">
    <citation type="submission" date="2025-08" db="UniProtKB">
        <authorList>
            <consortium name="Ensembl"/>
        </authorList>
    </citation>
    <scope>IDENTIFICATION</scope>
</reference>
<dbReference type="FunFam" id="3.40.390.10:FF:000002">
    <property type="entry name" value="Disintegrin and metalloproteinase domain-containing protein 22"/>
    <property type="match status" value="1"/>
</dbReference>
<reference evidence="5" key="3">
    <citation type="submission" date="2025-09" db="UniProtKB">
        <authorList>
            <consortium name="Ensembl"/>
        </authorList>
    </citation>
    <scope>IDENTIFICATION</scope>
</reference>
<name>G3WF19_SARHA</name>
<feature type="active site" evidence="2">
    <location>
        <position position="318"/>
    </location>
</feature>
<dbReference type="InParanoid" id="G3WF19"/>
<dbReference type="CDD" id="cd04269">
    <property type="entry name" value="ZnMc_adamalysin_II_like"/>
    <property type="match status" value="1"/>
</dbReference>
<organism evidence="5 6">
    <name type="scientific">Sarcophilus harrisii</name>
    <name type="common">Tasmanian devil</name>
    <name type="synonym">Sarcophilus laniarius</name>
    <dbReference type="NCBI Taxonomy" id="9305"/>
    <lineage>
        <taxon>Eukaryota</taxon>
        <taxon>Metazoa</taxon>
        <taxon>Chordata</taxon>
        <taxon>Craniata</taxon>
        <taxon>Vertebrata</taxon>
        <taxon>Euteleostomi</taxon>
        <taxon>Mammalia</taxon>
        <taxon>Metatheria</taxon>
        <taxon>Dasyuromorphia</taxon>
        <taxon>Dasyuridae</taxon>
        <taxon>Sarcophilus</taxon>
    </lineage>
</organism>
<dbReference type="STRING" id="9305.ENSSHAP00000014024"/>
<dbReference type="GO" id="GO:0006508">
    <property type="term" value="P:proteolysis"/>
    <property type="evidence" value="ECO:0007669"/>
    <property type="project" value="InterPro"/>
</dbReference>
<dbReference type="InterPro" id="IPR001762">
    <property type="entry name" value="Disintegrin_dom"/>
</dbReference>
<feature type="disulfide bond" evidence="2">
    <location>
        <begin position="334"/>
        <end position="339"/>
    </location>
</feature>
<dbReference type="InterPro" id="IPR036436">
    <property type="entry name" value="Disintegrin_dom_sf"/>
</dbReference>
<dbReference type="SUPFAM" id="SSF55486">
    <property type="entry name" value="Metalloproteases ('zincins'), catalytic domain"/>
    <property type="match status" value="1"/>
</dbReference>
<feature type="domain" description="Peptidase M12B" evidence="4">
    <location>
        <begin position="184"/>
        <end position="377"/>
    </location>
</feature>
<dbReference type="GO" id="GO:0004222">
    <property type="term" value="F:metalloendopeptidase activity"/>
    <property type="evidence" value="ECO:0007669"/>
    <property type="project" value="InterPro"/>
</dbReference>
<evidence type="ECO:0000313" key="5">
    <source>
        <dbReference type="Ensembl" id="ENSSHAP00000014024.2"/>
    </source>
</evidence>
<dbReference type="Pfam" id="PF01421">
    <property type="entry name" value="Reprolysin"/>
    <property type="match status" value="1"/>
</dbReference>
<keyword evidence="6" id="KW-1185">Reference proteome</keyword>
<evidence type="ECO:0000313" key="6">
    <source>
        <dbReference type="Proteomes" id="UP000007648"/>
    </source>
</evidence>
<dbReference type="PROSITE" id="PS50215">
    <property type="entry name" value="ADAM_MEPRO"/>
    <property type="match status" value="1"/>
</dbReference>
<reference evidence="5 6" key="1">
    <citation type="journal article" date="2011" name="Proc. Natl. Acad. Sci. U.S.A.">
        <title>Genetic diversity and population structure of the endangered marsupial Sarcophilus harrisii (Tasmanian devil).</title>
        <authorList>
            <person name="Miller W."/>
            <person name="Hayes V.M."/>
            <person name="Ratan A."/>
            <person name="Petersen D.C."/>
            <person name="Wittekindt N.E."/>
            <person name="Miller J."/>
            <person name="Walenz B."/>
            <person name="Knight J."/>
            <person name="Qi J."/>
            <person name="Zhao F."/>
            <person name="Wang Q."/>
            <person name="Bedoya-Reina O.C."/>
            <person name="Katiyar N."/>
            <person name="Tomsho L.P."/>
            <person name="Kasson L.M."/>
            <person name="Hardie R.A."/>
            <person name="Woodbridge P."/>
            <person name="Tindall E.A."/>
            <person name="Bertelsen M.F."/>
            <person name="Dixon D."/>
            <person name="Pyecroft S."/>
            <person name="Helgen K.M."/>
            <person name="Lesk A.M."/>
            <person name="Pringle T.H."/>
            <person name="Patterson N."/>
            <person name="Zhang Y."/>
            <person name="Kreiss A."/>
            <person name="Woods G.M."/>
            <person name="Jones M.E."/>
            <person name="Schuster S.C."/>
        </authorList>
    </citation>
    <scope>NUCLEOTIDE SEQUENCE [LARGE SCALE GENOMIC DNA]</scope>
</reference>
<dbReference type="Ensembl" id="ENSSHAT00000014141.2">
    <property type="protein sequence ID" value="ENSSHAP00000014024.2"/>
    <property type="gene ID" value="ENSSHAG00000011993.2"/>
</dbReference>
<accession>G3WF19</accession>
<dbReference type="InterPro" id="IPR024079">
    <property type="entry name" value="MetalloPept_cat_dom_sf"/>
</dbReference>
<dbReference type="InterPro" id="IPR002870">
    <property type="entry name" value="Peptidase_M12B_N"/>
</dbReference>
<dbReference type="eggNOG" id="KOG3607">
    <property type="taxonomic scope" value="Eukaryota"/>
</dbReference>
<sequence>MIINKPQEFKQHEVVYPQKLHVVQKREIQENLTEPNGKEEEYESEVQYQIILNGENMIFQLHQNNDLLSPDYTETYYLPDGKKITTSPQMTKHCYYQGHILNEEDSVASLNLCGGLRGFFKHQNQRYLIEPLKDGDQQAHAVLKYEDLDPANQTCGIENSDQKYILTRNIRAVSSPKNLLTSPKYISLLLVVDKAFHNKYNGNQTLIRNFLFEVINLLNVIYNTLDVHVALVGIEVWSDTNKIKVEPNIGTTYTAFLNWHRSWKGRKHNHAQLLSGIAFNNKRVGFTAQNSMCDPNSVAVIEASRKNSVSLVGVMSHELGHVLGMSDVKHSTRCPSGSCVMNEYLTSKFPKDFNAGSRKEFHKYLSSRKPMCLLQAPTPEDIITNPVCGNKLQEVGEDCDCGKSKECTNSCCDARTCKWKPGVPCERDEAVSAR</sequence>
<keyword evidence="1 2" id="KW-1015">Disulfide bond</keyword>
<evidence type="ECO:0000256" key="2">
    <source>
        <dbReference type="PROSITE-ProRule" id="PRU00276"/>
    </source>
</evidence>
<dbReference type="InterPro" id="IPR001590">
    <property type="entry name" value="Peptidase_M12B"/>
</dbReference>
<dbReference type="GeneTree" id="ENSGT00900000141143"/>
<comment type="caution">
    <text evidence="2">Lacks conserved residue(s) required for the propagation of feature annotation.</text>
</comment>
<feature type="domain" description="Disintegrin" evidence="3">
    <location>
        <begin position="385"/>
        <end position="425"/>
    </location>
</feature>
<dbReference type="Proteomes" id="UP000007648">
    <property type="component" value="Unassembled WGS sequence"/>
</dbReference>
<protein>
    <submittedName>
        <fullName evidence="5">ADAM like decysin 1</fullName>
    </submittedName>
</protein>
<evidence type="ECO:0000256" key="1">
    <source>
        <dbReference type="ARBA" id="ARBA00023157"/>
    </source>
</evidence>
<gene>
    <name evidence="5" type="primary">ADAMDEC1</name>
</gene>
<evidence type="ECO:0000259" key="4">
    <source>
        <dbReference type="PROSITE" id="PS50215"/>
    </source>
</evidence>
<dbReference type="SUPFAM" id="SSF57552">
    <property type="entry name" value="Blood coagulation inhibitor (disintegrin)"/>
    <property type="match status" value="1"/>
</dbReference>
<dbReference type="Pfam" id="PF01562">
    <property type="entry name" value="Pep_M12B_propep"/>
    <property type="match status" value="1"/>
</dbReference>
<dbReference type="InterPro" id="IPR034027">
    <property type="entry name" value="Reprolysin_adamalysin"/>
</dbReference>
<evidence type="ECO:0000259" key="3">
    <source>
        <dbReference type="PROSITE" id="PS50214"/>
    </source>
</evidence>
<dbReference type="AlphaFoldDB" id="G3WF19"/>
<dbReference type="PANTHER" id="PTHR11905:SF125">
    <property type="entry name" value="ADAM DEC1"/>
    <property type="match status" value="1"/>
</dbReference>